<evidence type="ECO:0000313" key="3">
    <source>
        <dbReference type="WBParaSite" id="TCONS_00006915.p1"/>
    </source>
</evidence>
<dbReference type="Proteomes" id="UP000035681">
    <property type="component" value="Unplaced"/>
</dbReference>
<evidence type="ECO:0000313" key="1">
    <source>
        <dbReference type="Proteomes" id="UP000035681"/>
    </source>
</evidence>
<dbReference type="AlphaFoldDB" id="A0A0K0EDL7"/>
<evidence type="ECO:0000313" key="2">
    <source>
        <dbReference type="WBParaSite" id="SSTP_0000757900.1"/>
    </source>
</evidence>
<proteinExistence type="predicted"/>
<keyword evidence="1" id="KW-1185">Reference proteome</keyword>
<accession>A0A0K0EDL7</accession>
<dbReference type="WBParaSite" id="TCONS_00006915.p1">
    <property type="protein sequence ID" value="TCONS_00006915.p1"/>
    <property type="gene ID" value="XLOC_005010"/>
</dbReference>
<reference evidence="2" key="1">
    <citation type="submission" date="2015-08" db="UniProtKB">
        <authorList>
            <consortium name="WormBaseParasite"/>
        </authorList>
    </citation>
    <scope>IDENTIFICATION</scope>
</reference>
<organism evidence="2">
    <name type="scientific">Strongyloides stercoralis</name>
    <name type="common">Threadworm</name>
    <dbReference type="NCBI Taxonomy" id="6248"/>
    <lineage>
        <taxon>Eukaryota</taxon>
        <taxon>Metazoa</taxon>
        <taxon>Ecdysozoa</taxon>
        <taxon>Nematoda</taxon>
        <taxon>Chromadorea</taxon>
        <taxon>Rhabditida</taxon>
        <taxon>Tylenchina</taxon>
        <taxon>Panagrolaimomorpha</taxon>
        <taxon>Strongyloidoidea</taxon>
        <taxon>Strongyloididae</taxon>
        <taxon>Strongyloides</taxon>
    </lineage>
</organism>
<sequence>MVKLPEVSMFDKDSMKATEWLKQLKEYIEDNRLSDEEAKNFFLEKIPFETYNHLQNLLEPKMISDSDVSIKKILDLFGDLYRYYRSITEYGLVEENVLANEEDHDDVVL</sequence>
<protein>
    <submittedName>
        <fullName evidence="3">NudC domain-containing protein 1</fullName>
    </submittedName>
    <submittedName>
        <fullName evidence="2">Type I site-specific deoxyribonuclease</fullName>
    </submittedName>
</protein>
<name>A0A0K0EDL7_STRER</name>
<dbReference type="WBParaSite" id="SSTP_0000757900.1">
    <property type="protein sequence ID" value="SSTP_0000757900.1"/>
    <property type="gene ID" value="SSTP_0000757900"/>
</dbReference>